<dbReference type="EMBL" id="JBIGHX010000006">
    <property type="protein sequence ID" value="MFG6463428.1"/>
    <property type="molecule type" value="Genomic_DNA"/>
</dbReference>
<sequence length="238" mass="24103">MKRQARIARLIAATAAASALPALAATATSAVFVTPTTAYLSSADIPVGFYGSGAPVLLETLEDSVLAPTLTGTNGRVIFDTFAGTRDAVDADDGVIDGTCGPQTNGRCVSWFHDNGAAGVTFTFVGSGPAPTAFGLVWTDGAGSVTFSAVGTDGQSLGSVTRSDFADGSVSATTGEDRFFGVQFAGGIRSITISNSAGGIEVDHIQYGAMAPVPEPGSWALMAAGLGLLARRRLFART</sequence>
<evidence type="ECO:0000313" key="4">
    <source>
        <dbReference type="Proteomes" id="UP001606302"/>
    </source>
</evidence>
<dbReference type="InterPro" id="IPR013424">
    <property type="entry name" value="Ice-binding_C"/>
</dbReference>
<dbReference type="Pfam" id="PF07589">
    <property type="entry name" value="PEP-CTERM"/>
    <property type="match status" value="1"/>
</dbReference>
<protein>
    <submittedName>
        <fullName evidence="3">PEP-CTERM sorting domain-containing protein</fullName>
    </submittedName>
</protein>
<dbReference type="RefSeq" id="WP_394512448.1">
    <property type="nucleotide sequence ID" value="NZ_JBIGHX010000006.1"/>
</dbReference>
<evidence type="ECO:0000259" key="2">
    <source>
        <dbReference type="Pfam" id="PF07589"/>
    </source>
</evidence>
<keyword evidence="1" id="KW-0732">Signal</keyword>
<dbReference type="Proteomes" id="UP001606302">
    <property type="component" value="Unassembled WGS sequence"/>
</dbReference>
<comment type="caution">
    <text evidence="3">The sequence shown here is derived from an EMBL/GenBank/DDBJ whole genome shotgun (WGS) entry which is preliminary data.</text>
</comment>
<accession>A0ABW7GNA2</accession>
<organism evidence="3 4">
    <name type="scientific">Pelomonas lactea</name>
    <dbReference type="NCBI Taxonomy" id="3299030"/>
    <lineage>
        <taxon>Bacteria</taxon>
        <taxon>Pseudomonadati</taxon>
        <taxon>Pseudomonadota</taxon>
        <taxon>Betaproteobacteria</taxon>
        <taxon>Burkholderiales</taxon>
        <taxon>Sphaerotilaceae</taxon>
        <taxon>Roseateles</taxon>
    </lineage>
</organism>
<evidence type="ECO:0000256" key="1">
    <source>
        <dbReference type="SAM" id="SignalP"/>
    </source>
</evidence>
<feature type="signal peptide" evidence="1">
    <location>
        <begin position="1"/>
        <end position="24"/>
    </location>
</feature>
<feature type="domain" description="Ice-binding protein C-terminal" evidence="2">
    <location>
        <begin position="212"/>
        <end position="233"/>
    </location>
</feature>
<keyword evidence="4" id="KW-1185">Reference proteome</keyword>
<reference evidence="3 4" key="1">
    <citation type="submission" date="2024-08" db="EMBL/GenBank/DDBJ databases">
        <authorList>
            <person name="Lu H."/>
        </authorList>
    </citation>
    <scope>NUCLEOTIDE SEQUENCE [LARGE SCALE GENOMIC DNA]</scope>
    <source>
        <strain evidence="3 4">DXS20W</strain>
    </source>
</reference>
<dbReference type="NCBIfam" id="TIGR02595">
    <property type="entry name" value="PEP_CTERM"/>
    <property type="match status" value="1"/>
</dbReference>
<feature type="chain" id="PRO_5046127245" evidence="1">
    <location>
        <begin position="25"/>
        <end position="238"/>
    </location>
</feature>
<evidence type="ECO:0000313" key="3">
    <source>
        <dbReference type="EMBL" id="MFG6463428.1"/>
    </source>
</evidence>
<proteinExistence type="predicted"/>
<name>A0ABW7GNA2_9BURK</name>
<gene>
    <name evidence="3" type="ORF">ACG04Q_17775</name>
</gene>